<dbReference type="Gene3D" id="2.30.30.40">
    <property type="entry name" value="SH3 Domains"/>
    <property type="match status" value="1"/>
</dbReference>
<dbReference type="GO" id="GO:0051666">
    <property type="term" value="P:actin cortical patch localization"/>
    <property type="evidence" value="ECO:0007669"/>
    <property type="project" value="InterPro"/>
</dbReference>
<dbReference type="InterPro" id="IPR036028">
    <property type="entry name" value="SH3-like_dom_sf"/>
</dbReference>
<protein>
    <submittedName>
        <fullName evidence="2">Uncharacterized protein</fullName>
    </submittedName>
</protein>
<dbReference type="GO" id="GO:0006897">
    <property type="term" value="P:endocytosis"/>
    <property type="evidence" value="ECO:0007669"/>
    <property type="project" value="InterPro"/>
</dbReference>
<feature type="region of interest" description="Disordered" evidence="1">
    <location>
        <begin position="117"/>
        <end position="164"/>
    </location>
</feature>
<evidence type="ECO:0000256" key="1">
    <source>
        <dbReference type="SAM" id="MobiDB-lite"/>
    </source>
</evidence>
<dbReference type="GO" id="GO:0008289">
    <property type="term" value="F:lipid binding"/>
    <property type="evidence" value="ECO:0007669"/>
    <property type="project" value="TreeGrafter"/>
</dbReference>
<dbReference type="EMBL" id="KN833993">
    <property type="protein sequence ID" value="KIK13458.1"/>
    <property type="molecule type" value="Genomic_DNA"/>
</dbReference>
<proteinExistence type="predicted"/>
<dbReference type="PANTHER" id="PTHR47174:SF1">
    <property type="entry name" value="REDUCED VIABILITY UPON STARVATION PROTEIN 167"/>
    <property type="match status" value="1"/>
</dbReference>
<dbReference type="InterPro" id="IPR046982">
    <property type="entry name" value="BIN3/RVS161-like"/>
</dbReference>
<organism evidence="2 3">
    <name type="scientific">Pisolithus microcarpus 441</name>
    <dbReference type="NCBI Taxonomy" id="765257"/>
    <lineage>
        <taxon>Eukaryota</taxon>
        <taxon>Fungi</taxon>
        <taxon>Dikarya</taxon>
        <taxon>Basidiomycota</taxon>
        <taxon>Agaricomycotina</taxon>
        <taxon>Agaricomycetes</taxon>
        <taxon>Agaricomycetidae</taxon>
        <taxon>Boletales</taxon>
        <taxon>Sclerodermatineae</taxon>
        <taxon>Pisolithaceae</taxon>
        <taxon>Pisolithus</taxon>
    </lineage>
</organism>
<name>A0A0C9Z0B3_9AGAM</name>
<feature type="non-terminal residue" evidence="2">
    <location>
        <position position="1"/>
    </location>
</feature>
<dbReference type="Proteomes" id="UP000054018">
    <property type="component" value="Unassembled WGS sequence"/>
</dbReference>
<dbReference type="GO" id="GO:0031097">
    <property type="term" value="C:medial cortex"/>
    <property type="evidence" value="ECO:0007669"/>
    <property type="project" value="TreeGrafter"/>
</dbReference>
<dbReference type="HOGENOM" id="CLU_1200455_0_0_1"/>
<sequence>DLPRFMQLATHFIDPLHSFNYMHILPPPGSHLLSSPREIEHVRYVSNVPGSNIQSEYVGKWTDAWSQIEDLNIAKSLPVRWHVFQFPAKLVQPNRSAASPSIGRTLSVMTTLSTASAATRNLPSSTAPPPHIPSASSASSNGTSAAAAEKRPPPPPLKPKPKSQPEYVTALYDFDAQAENDLCIEGVTKTDSQEDWWAGRLPQNPSVITSNTVGCVHSVRISVGCSFRRLPFPFIGCCVC</sequence>
<gene>
    <name evidence="2" type="ORF">PISMIDRAFT_118854</name>
</gene>
<dbReference type="AlphaFoldDB" id="A0A0C9Z0B3"/>
<dbReference type="OrthoDB" id="2159336at2759"/>
<dbReference type="GO" id="GO:0043332">
    <property type="term" value="C:mating projection tip"/>
    <property type="evidence" value="ECO:0007669"/>
    <property type="project" value="TreeGrafter"/>
</dbReference>
<dbReference type="GO" id="GO:0030479">
    <property type="term" value="C:actin cortical patch"/>
    <property type="evidence" value="ECO:0007669"/>
    <property type="project" value="TreeGrafter"/>
</dbReference>
<keyword evidence="3" id="KW-1185">Reference proteome</keyword>
<dbReference type="GO" id="GO:0097320">
    <property type="term" value="P:plasma membrane tubulation"/>
    <property type="evidence" value="ECO:0007669"/>
    <property type="project" value="TreeGrafter"/>
</dbReference>
<reference evidence="3" key="2">
    <citation type="submission" date="2015-01" db="EMBL/GenBank/DDBJ databases">
        <title>Evolutionary Origins and Diversification of the Mycorrhizal Mutualists.</title>
        <authorList>
            <consortium name="DOE Joint Genome Institute"/>
            <consortium name="Mycorrhizal Genomics Consortium"/>
            <person name="Kohler A."/>
            <person name="Kuo A."/>
            <person name="Nagy L.G."/>
            <person name="Floudas D."/>
            <person name="Copeland A."/>
            <person name="Barry K.W."/>
            <person name="Cichocki N."/>
            <person name="Veneault-Fourrey C."/>
            <person name="LaButti K."/>
            <person name="Lindquist E.A."/>
            <person name="Lipzen A."/>
            <person name="Lundell T."/>
            <person name="Morin E."/>
            <person name="Murat C."/>
            <person name="Riley R."/>
            <person name="Ohm R."/>
            <person name="Sun H."/>
            <person name="Tunlid A."/>
            <person name="Henrissat B."/>
            <person name="Grigoriev I.V."/>
            <person name="Hibbett D.S."/>
            <person name="Martin F."/>
        </authorList>
    </citation>
    <scope>NUCLEOTIDE SEQUENCE [LARGE SCALE GENOMIC DNA]</scope>
    <source>
        <strain evidence="3">441</strain>
    </source>
</reference>
<dbReference type="GO" id="GO:1990528">
    <property type="term" value="C:Rvs161p-Rvs167p complex"/>
    <property type="evidence" value="ECO:0007669"/>
    <property type="project" value="TreeGrafter"/>
</dbReference>
<reference evidence="2 3" key="1">
    <citation type="submission" date="2014-04" db="EMBL/GenBank/DDBJ databases">
        <authorList>
            <consortium name="DOE Joint Genome Institute"/>
            <person name="Kuo A."/>
            <person name="Kohler A."/>
            <person name="Costa M.D."/>
            <person name="Nagy L.G."/>
            <person name="Floudas D."/>
            <person name="Copeland A."/>
            <person name="Barry K.W."/>
            <person name="Cichocki N."/>
            <person name="Veneault-Fourrey C."/>
            <person name="LaButti K."/>
            <person name="Lindquist E.A."/>
            <person name="Lipzen A."/>
            <person name="Lundell T."/>
            <person name="Morin E."/>
            <person name="Murat C."/>
            <person name="Sun H."/>
            <person name="Tunlid A."/>
            <person name="Henrissat B."/>
            <person name="Grigoriev I.V."/>
            <person name="Hibbett D.S."/>
            <person name="Martin F."/>
            <person name="Nordberg H.P."/>
            <person name="Cantor M.N."/>
            <person name="Hua S.X."/>
        </authorList>
    </citation>
    <scope>NUCLEOTIDE SEQUENCE [LARGE SCALE GENOMIC DNA]</scope>
    <source>
        <strain evidence="2 3">441</strain>
    </source>
</reference>
<dbReference type="SUPFAM" id="SSF50044">
    <property type="entry name" value="SH3-domain"/>
    <property type="match status" value="1"/>
</dbReference>
<feature type="compositionally biased region" description="Low complexity" evidence="1">
    <location>
        <begin position="133"/>
        <end position="147"/>
    </location>
</feature>
<dbReference type="PANTHER" id="PTHR47174">
    <property type="entry name" value="BRIDGING INTEGRATOR 3"/>
    <property type="match status" value="1"/>
</dbReference>
<evidence type="ECO:0000313" key="3">
    <source>
        <dbReference type="Proteomes" id="UP000054018"/>
    </source>
</evidence>
<accession>A0A0C9Z0B3</accession>
<dbReference type="STRING" id="765257.A0A0C9Z0B3"/>
<evidence type="ECO:0000313" key="2">
    <source>
        <dbReference type="EMBL" id="KIK13458.1"/>
    </source>
</evidence>